<comment type="caution">
    <text evidence="2">The sequence shown here is derived from an EMBL/GenBank/DDBJ whole genome shotgun (WGS) entry which is preliminary data.</text>
</comment>
<feature type="region of interest" description="Disordered" evidence="1">
    <location>
        <begin position="112"/>
        <end position="164"/>
    </location>
</feature>
<sequence length="180" mass="19464">MSFPETPISGVLIEPLYTPPEIGEYWSQRVKLAYRCKSRKSKITSHKSGSTIHIHVLTVKPNLLRNYFVSKFDPSYTNALLQPLQTSTKNMIQPTAVLIALMLIGPLACQPAGQTSPRPGAQQPTGSQAPAQTSKRPGSQHPIGSQAPGQTSQRPGSQQPIGSQAPEMLLAVVNPVVGWF</sequence>
<accession>A0A816D521</accession>
<dbReference type="EMBL" id="CAJOBC010111514">
    <property type="protein sequence ID" value="CAF4530173.1"/>
    <property type="molecule type" value="Genomic_DNA"/>
</dbReference>
<evidence type="ECO:0000313" key="4">
    <source>
        <dbReference type="Proteomes" id="UP000663829"/>
    </source>
</evidence>
<gene>
    <name evidence="2" type="ORF">GPM918_LOCUS44349</name>
    <name evidence="3" type="ORF">SRO942_LOCUS46158</name>
</gene>
<feature type="compositionally biased region" description="Polar residues" evidence="1">
    <location>
        <begin position="112"/>
        <end position="137"/>
    </location>
</feature>
<dbReference type="AlphaFoldDB" id="A0A816D521"/>
<protein>
    <submittedName>
        <fullName evidence="2">Uncharacterized protein</fullName>
    </submittedName>
</protein>
<keyword evidence="4" id="KW-1185">Reference proteome</keyword>
<dbReference type="Proteomes" id="UP000681722">
    <property type="component" value="Unassembled WGS sequence"/>
</dbReference>
<organism evidence="2 4">
    <name type="scientific">Didymodactylos carnosus</name>
    <dbReference type="NCBI Taxonomy" id="1234261"/>
    <lineage>
        <taxon>Eukaryota</taxon>
        <taxon>Metazoa</taxon>
        <taxon>Spiralia</taxon>
        <taxon>Gnathifera</taxon>
        <taxon>Rotifera</taxon>
        <taxon>Eurotatoria</taxon>
        <taxon>Bdelloidea</taxon>
        <taxon>Philodinida</taxon>
        <taxon>Philodinidae</taxon>
        <taxon>Didymodactylos</taxon>
    </lineage>
</organism>
<name>A0A816D521_9BILA</name>
<feature type="compositionally biased region" description="Polar residues" evidence="1">
    <location>
        <begin position="147"/>
        <end position="162"/>
    </location>
</feature>
<reference evidence="2" key="1">
    <citation type="submission" date="2021-02" db="EMBL/GenBank/DDBJ databases">
        <authorList>
            <person name="Nowell W R."/>
        </authorList>
    </citation>
    <scope>NUCLEOTIDE SEQUENCE</scope>
</reference>
<evidence type="ECO:0000256" key="1">
    <source>
        <dbReference type="SAM" id="MobiDB-lite"/>
    </source>
</evidence>
<proteinExistence type="predicted"/>
<evidence type="ECO:0000313" key="3">
    <source>
        <dbReference type="EMBL" id="CAF4530173.1"/>
    </source>
</evidence>
<evidence type="ECO:0000313" key="2">
    <source>
        <dbReference type="EMBL" id="CAF1631100.1"/>
    </source>
</evidence>
<dbReference type="Proteomes" id="UP000663829">
    <property type="component" value="Unassembled WGS sequence"/>
</dbReference>
<dbReference type="EMBL" id="CAJNOQ010043657">
    <property type="protein sequence ID" value="CAF1631100.1"/>
    <property type="molecule type" value="Genomic_DNA"/>
</dbReference>
<feature type="non-terminal residue" evidence="2">
    <location>
        <position position="180"/>
    </location>
</feature>